<name>A0A8H9M338_9PSEU</name>
<keyword evidence="4" id="KW-1185">Reference proteome</keyword>
<dbReference type="GO" id="GO:0016878">
    <property type="term" value="F:acid-thiol ligase activity"/>
    <property type="evidence" value="ECO:0007669"/>
    <property type="project" value="UniProtKB-ARBA"/>
</dbReference>
<evidence type="ECO:0000313" key="3">
    <source>
        <dbReference type="EMBL" id="GHF35679.1"/>
    </source>
</evidence>
<proteinExistence type="predicted"/>
<dbReference type="Gene3D" id="3.40.50.12780">
    <property type="entry name" value="N-terminal domain of ligase-like"/>
    <property type="match status" value="1"/>
</dbReference>
<dbReference type="InterPro" id="IPR020845">
    <property type="entry name" value="AMP-binding_CS"/>
</dbReference>
<dbReference type="InterPro" id="IPR000873">
    <property type="entry name" value="AMP-dep_synth/lig_dom"/>
</dbReference>
<evidence type="ECO:0000259" key="1">
    <source>
        <dbReference type="Pfam" id="PF00501"/>
    </source>
</evidence>
<sequence>MGLELTQSGVGSPVNRVPSHPHEIVLRTMLEHQAAEIGDKEAIRFEDGERWSYGELVHHGYAAANVLAARGVRRGDTVLIFLPNGPDWIRAWLGVAFLGAIVVPVNSAAKGKFLAHVCQDSRAELIITDENLAPRLEQVDVRLRRLLGAELAGGDRRAPSLDRPLEPWDPIYINYTSGTTGPSKGALTSNLCAAMTAHEPFNKYVLPTDCLLADLPMFHTSGQAPTFGFWSAGARVVRREVFSASRYLDIARETGATHSFLVGTMAGMLLAQPEKPDDADNPLRRILVTPMVGDPEGFMRRFGLENIFVCYGPTETGAVTILNDPTPNTKALGVPRAGLDVRVVDEHDIPVPDGTPGELVVRSDRPWELMTEYWGRPEATAKAWRNGWYHTGDAVVREPDGQLYFSDRITDSLRRRGENISSFEVESSGLSFPGVQEIACVSVPGDIEGDIEVKVYVVPQPGKTVAPDELVLHMARELPYFAVPRFVDLVDELPKTPTAKIRKVELRERGNGPQTWDRVKAKIQINRTT</sequence>
<dbReference type="InterPro" id="IPR045851">
    <property type="entry name" value="AMP-bd_C_sf"/>
</dbReference>
<feature type="domain" description="AMP-binding enzyme C-terminal" evidence="2">
    <location>
        <begin position="424"/>
        <end position="500"/>
    </location>
</feature>
<dbReference type="AlphaFoldDB" id="A0A8H9M338"/>
<gene>
    <name evidence="3" type="ORF">GCM10017566_05750</name>
</gene>
<evidence type="ECO:0000313" key="4">
    <source>
        <dbReference type="Proteomes" id="UP000658656"/>
    </source>
</evidence>
<dbReference type="InterPro" id="IPR042099">
    <property type="entry name" value="ANL_N_sf"/>
</dbReference>
<dbReference type="Pfam" id="PF13193">
    <property type="entry name" value="AMP-binding_C"/>
    <property type="match status" value="1"/>
</dbReference>
<keyword evidence="3" id="KW-0436">Ligase</keyword>
<dbReference type="InterPro" id="IPR050237">
    <property type="entry name" value="ATP-dep_AMP-bd_enzyme"/>
</dbReference>
<organism evidence="3 4">
    <name type="scientific">Amycolatopsis bartoniae</name>
    <dbReference type="NCBI Taxonomy" id="941986"/>
    <lineage>
        <taxon>Bacteria</taxon>
        <taxon>Bacillati</taxon>
        <taxon>Actinomycetota</taxon>
        <taxon>Actinomycetes</taxon>
        <taxon>Pseudonocardiales</taxon>
        <taxon>Pseudonocardiaceae</taxon>
        <taxon>Amycolatopsis</taxon>
    </lineage>
</organism>
<dbReference type="SUPFAM" id="SSF56801">
    <property type="entry name" value="Acetyl-CoA synthetase-like"/>
    <property type="match status" value="1"/>
</dbReference>
<dbReference type="EMBL" id="BNAV01000001">
    <property type="protein sequence ID" value="GHF35679.1"/>
    <property type="molecule type" value="Genomic_DNA"/>
</dbReference>
<accession>A0A8H9M338</accession>
<dbReference type="Proteomes" id="UP000658656">
    <property type="component" value="Unassembled WGS sequence"/>
</dbReference>
<dbReference type="PANTHER" id="PTHR43767">
    <property type="entry name" value="LONG-CHAIN-FATTY-ACID--COA LIGASE"/>
    <property type="match status" value="1"/>
</dbReference>
<evidence type="ECO:0000259" key="2">
    <source>
        <dbReference type="Pfam" id="PF13193"/>
    </source>
</evidence>
<dbReference type="InterPro" id="IPR025110">
    <property type="entry name" value="AMP-bd_C"/>
</dbReference>
<dbReference type="PROSITE" id="PS00455">
    <property type="entry name" value="AMP_BINDING"/>
    <property type="match status" value="1"/>
</dbReference>
<reference evidence="3" key="2">
    <citation type="submission" date="2020-09" db="EMBL/GenBank/DDBJ databases">
        <authorList>
            <person name="Sun Q."/>
            <person name="Zhou Y."/>
        </authorList>
    </citation>
    <scope>NUCLEOTIDE SEQUENCE</scope>
    <source>
        <strain evidence="3">CGMCC 4.7679</strain>
    </source>
</reference>
<reference evidence="3" key="1">
    <citation type="journal article" date="2014" name="Int. J. Syst. Evol. Microbiol.">
        <title>Complete genome sequence of Corynebacterium casei LMG S-19264T (=DSM 44701T), isolated from a smear-ripened cheese.</title>
        <authorList>
            <consortium name="US DOE Joint Genome Institute (JGI-PGF)"/>
            <person name="Walter F."/>
            <person name="Albersmeier A."/>
            <person name="Kalinowski J."/>
            <person name="Ruckert C."/>
        </authorList>
    </citation>
    <scope>NUCLEOTIDE SEQUENCE</scope>
    <source>
        <strain evidence="3">CGMCC 4.7679</strain>
    </source>
</reference>
<dbReference type="Gene3D" id="3.30.300.30">
    <property type="match status" value="1"/>
</dbReference>
<dbReference type="Pfam" id="PF00501">
    <property type="entry name" value="AMP-binding"/>
    <property type="match status" value="1"/>
</dbReference>
<comment type="caution">
    <text evidence="3">The sequence shown here is derived from an EMBL/GenBank/DDBJ whole genome shotgun (WGS) entry which is preliminary data.</text>
</comment>
<dbReference type="PANTHER" id="PTHR43767:SF1">
    <property type="entry name" value="NONRIBOSOMAL PEPTIDE SYNTHASE PES1 (EUROFUNG)-RELATED"/>
    <property type="match status" value="1"/>
</dbReference>
<feature type="domain" description="AMP-dependent synthetase/ligase" evidence="1">
    <location>
        <begin position="30"/>
        <end position="374"/>
    </location>
</feature>
<protein>
    <submittedName>
        <fullName evidence="3">ATP-dependent acyl-CoA ligase</fullName>
    </submittedName>
</protein>